<protein>
    <recommendedName>
        <fullName evidence="3">Transposase</fullName>
    </recommendedName>
</protein>
<dbReference type="EMBL" id="MUJK01000001">
    <property type="protein sequence ID" value="POF43806.1"/>
    <property type="molecule type" value="Genomic_DNA"/>
</dbReference>
<accession>A0A2S3VV39</accession>
<comment type="caution">
    <text evidence="1">The sequence shown here is derived from an EMBL/GenBank/DDBJ whole genome shotgun (WGS) entry which is preliminary data.</text>
</comment>
<evidence type="ECO:0008006" key="3">
    <source>
        <dbReference type="Google" id="ProtNLM"/>
    </source>
</evidence>
<keyword evidence="2" id="KW-1185">Reference proteome</keyword>
<evidence type="ECO:0000313" key="2">
    <source>
        <dbReference type="Proteomes" id="UP000237440"/>
    </source>
</evidence>
<evidence type="ECO:0000313" key="1">
    <source>
        <dbReference type="EMBL" id="POF43806.1"/>
    </source>
</evidence>
<name>A0A2S3VV39_9PSED</name>
<sequence>MGTWISAPWPNDQEVVEAILWKLRTGAPWHGVPVSFALGGLPVIATGTMADFFNRIGHLQSLTNVCNGLWIQPVDA</sequence>
<dbReference type="OrthoDB" id="1551210at2"/>
<gene>
    <name evidence="1" type="ORF">B0D71_03115</name>
</gene>
<dbReference type="AlphaFoldDB" id="A0A2S3VV39"/>
<proteinExistence type="predicted"/>
<organism evidence="1 2">
    <name type="scientific">Pseudomonas laurylsulfativorans</name>
    <dbReference type="NCBI Taxonomy" id="1943631"/>
    <lineage>
        <taxon>Bacteria</taxon>
        <taxon>Pseudomonadati</taxon>
        <taxon>Pseudomonadota</taxon>
        <taxon>Gammaproteobacteria</taxon>
        <taxon>Pseudomonadales</taxon>
        <taxon>Pseudomonadaceae</taxon>
        <taxon>Pseudomonas</taxon>
    </lineage>
</organism>
<reference evidence="2" key="1">
    <citation type="submission" date="2017-02" db="EMBL/GenBank/DDBJ databases">
        <authorList>
            <person name="Furmanczyk E.M."/>
        </authorList>
    </citation>
    <scope>NUCLEOTIDE SEQUENCE [LARGE SCALE GENOMIC DNA]</scope>
    <source>
        <strain evidence="2">AP3_22</strain>
    </source>
</reference>
<dbReference type="Proteomes" id="UP000237440">
    <property type="component" value="Unassembled WGS sequence"/>
</dbReference>